<dbReference type="InterPro" id="IPR056146">
    <property type="entry name" value="DUF7729"/>
</dbReference>
<accession>A0A0C2X634</accession>
<organism evidence="3 4">
    <name type="scientific">Serendipita vermifera MAFF 305830</name>
    <dbReference type="NCBI Taxonomy" id="933852"/>
    <lineage>
        <taxon>Eukaryota</taxon>
        <taxon>Fungi</taxon>
        <taxon>Dikarya</taxon>
        <taxon>Basidiomycota</taxon>
        <taxon>Agaricomycotina</taxon>
        <taxon>Agaricomycetes</taxon>
        <taxon>Sebacinales</taxon>
        <taxon>Serendipitaceae</taxon>
        <taxon>Serendipita</taxon>
    </lineage>
</organism>
<keyword evidence="1" id="KW-0812">Transmembrane</keyword>
<dbReference type="HOGENOM" id="CLU_2470484_0_0_1"/>
<dbReference type="EMBL" id="KN824320">
    <property type="protein sequence ID" value="KIM24747.1"/>
    <property type="molecule type" value="Genomic_DNA"/>
</dbReference>
<evidence type="ECO:0000259" key="2">
    <source>
        <dbReference type="Pfam" id="PF24855"/>
    </source>
</evidence>
<protein>
    <recommendedName>
        <fullName evidence="2">DUF7729 domain-containing protein</fullName>
    </recommendedName>
</protein>
<feature type="domain" description="DUF7729" evidence="2">
    <location>
        <begin position="9"/>
        <end position="58"/>
    </location>
</feature>
<dbReference type="Proteomes" id="UP000054097">
    <property type="component" value="Unassembled WGS sequence"/>
</dbReference>
<gene>
    <name evidence="3" type="ORF">M408DRAFT_331583</name>
</gene>
<keyword evidence="1" id="KW-0472">Membrane</keyword>
<evidence type="ECO:0000256" key="1">
    <source>
        <dbReference type="SAM" id="Phobius"/>
    </source>
</evidence>
<name>A0A0C2X634_SERVB</name>
<evidence type="ECO:0000313" key="4">
    <source>
        <dbReference type="Proteomes" id="UP000054097"/>
    </source>
</evidence>
<proteinExistence type="predicted"/>
<reference evidence="3 4" key="1">
    <citation type="submission" date="2014-04" db="EMBL/GenBank/DDBJ databases">
        <authorList>
            <consortium name="DOE Joint Genome Institute"/>
            <person name="Kuo A."/>
            <person name="Zuccaro A."/>
            <person name="Kohler A."/>
            <person name="Nagy L.G."/>
            <person name="Floudas D."/>
            <person name="Copeland A."/>
            <person name="Barry K.W."/>
            <person name="Cichocki N."/>
            <person name="Veneault-Fourrey C."/>
            <person name="LaButti K."/>
            <person name="Lindquist E.A."/>
            <person name="Lipzen A."/>
            <person name="Lundell T."/>
            <person name="Morin E."/>
            <person name="Murat C."/>
            <person name="Sun H."/>
            <person name="Tunlid A."/>
            <person name="Henrissat B."/>
            <person name="Grigoriev I.V."/>
            <person name="Hibbett D.S."/>
            <person name="Martin F."/>
            <person name="Nordberg H.P."/>
            <person name="Cantor M.N."/>
            <person name="Hua S.X."/>
        </authorList>
    </citation>
    <scope>NUCLEOTIDE SEQUENCE [LARGE SCALE GENOMIC DNA]</scope>
    <source>
        <strain evidence="3 4">MAFF 305830</strain>
    </source>
</reference>
<evidence type="ECO:0000313" key="3">
    <source>
        <dbReference type="EMBL" id="KIM24747.1"/>
    </source>
</evidence>
<keyword evidence="1" id="KW-1133">Transmembrane helix</keyword>
<reference evidence="4" key="2">
    <citation type="submission" date="2015-01" db="EMBL/GenBank/DDBJ databases">
        <title>Evolutionary Origins and Diversification of the Mycorrhizal Mutualists.</title>
        <authorList>
            <consortium name="DOE Joint Genome Institute"/>
            <consortium name="Mycorrhizal Genomics Consortium"/>
            <person name="Kohler A."/>
            <person name="Kuo A."/>
            <person name="Nagy L.G."/>
            <person name="Floudas D."/>
            <person name="Copeland A."/>
            <person name="Barry K.W."/>
            <person name="Cichocki N."/>
            <person name="Veneault-Fourrey C."/>
            <person name="LaButti K."/>
            <person name="Lindquist E.A."/>
            <person name="Lipzen A."/>
            <person name="Lundell T."/>
            <person name="Morin E."/>
            <person name="Murat C."/>
            <person name="Riley R."/>
            <person name="Ohm R."/>
            <person name="Sun H."/>
            <person name="Tunlid A."/>
            <person name="Henrissat B."/>
            <person name="Grigoriev I.V."/>
            <person name="Hibbett D.S."/>
            <person name="Martin F."/>
        </authorList>
    </citation>
    <scope>NUCLEOTIDE SEQUENCE [LARGE SCALE GENOMIC DNA]</scope>
    <source>
        <strain evidence="4">MAFF 305830</strain>
    </source>
</reference>
<dbReference type="AlphaFoldDB" id="A0A0C2X634"/>
<dbReference type="Pfam" id="PF24855">
    <property type="entry name" value="DUF7729"/>
    <property type="match status" value="1"/>
</dbReference>
<feature type="transmembrane region" description="Helical" evidence="1">
    <location>
        <begin position="69"/>
        <end position="87"/>
    </location>
</feature>
<sequence length="88" mass="8804">MGELAKIAITPTCSACTWSLMGIYASYATNSSLLINDTYGDAQRAVADSSGCGSGYAGAVSAVMMQEGMGIFGAAVVAVLTVAVGWGL</sequence>
<keyword evidence="4" id="KW-1185">Reference proteome</keyword>